<proteinExistence type="predicted"/>
<dbReference type="AlphaFoldDB" id="A0A8C6MYD0"/>
<organism evidence="2 3">
    <name type="scientific">Mus spicilegus</name>
    <name type="common">Mound-building mouse</name>
    <dbReference type="NCBI Taxonomy" id="10103"/>
    <lineage>
        <taxon>Eukaryota</taxon>
        <taxon>Metazoa</taxon>
        <taxon>Chordata</taxon>
        <taxon>Craniata</taxon>
        <taxon>Vertebrata</taxon>
        <taxon>Euteleostomi</taxon>
        <taxon>Mammalia</taxon>
        <taxon>Eutheria</taxon>
        <taxon>Euarchontoglires</taxon>
        <taxon>Glires</taxon>
        <taxon>Rodentia</taxon>
        <taxon>Myomorpha</taxon>
        <taxon>Muroidea</taxon>
        <taxon>Muridae</taxon>
        <taxon>Murinae</taxon>
        <taxon>Mus</taxon>
        <taxon>Mus</taxon>
    </lineage>
</organism>
<name>A0A8C6MYD0_MUSSI</name>
<dbReference type="Pfam" id="PF20750">
    <property type="entry name" value="PAP_NTPase"/>
    <property type="match status" value="1"/>
</dbReference>
<dbReference type="InterPro" id="IPR048840">
    <property type="entry name" value="PolA_pol_NTPase"/>
</dbReference>
<dbReference type="GeneTree" id="ENSGT00940000154598"/>
<dbReference type="Proteomes" id="UP000694415">
    <property type="component" value="Unplaced"/>
</dbReference>
<protein>
    <recommendedName>
        <fullName evidence="1">Poly(A) polymerase nucleotidyltransferase domain-containing protein</fullName>
    </recommendedName>
</protein>
<evidence type="ECO:0000313" key="2">
    <source>
        <dbReference type="Ensembl" id="ENSMSIP00000022173.1"/>
    </source>
</evidence>
<sequence>MPWWILSSFQFQCRHHKRHDGVTSPISLAAPEPPAAHSQKLIETLKPFGVFEEEGELQRRIFILGKLNNLVKELIGEISDSKNLPALSKCNSVNSCAYIFLGIFKMGMAKSSAIETA</sequence>
<accession>A0A8C6MYD0</accession>
<feature type="domain" description="Poly(A) polymerase nucleotidyltransferase" evidence="1">
    <location>
        <begin position="21"/>
        <end position="108"/>
    </location>
</feature>
<reference evidence="2" key="1">
    <citation type="submission" date="2025-08" db="UniProtKB">
        <authorList>
            <consortium name="Ensembl"/>
        </authorList>
    </citation>
    <scope>IDENTIFICATION</scope>
</reference>
<evidence type="ECO:0000313" key="3">
    <source>
        <dbReference type="Proteomes" id="UP000694415"/>
    </source>
</evidence>
<reference evidence="2" key="2">
    <citation type="submission" date="2025-09" db="UniProtKB">
        <authorList>
            <consortium name="Ensembl"/>
        </authorList>
    </citation>
    <scope>IDENTIFICATION</scope>
</reference>
<dbReference type="Ensembl" id="ENSMSIT00000027944.1">
    <property type="protein sequence ID" value="ENSMSIP00000022173.1"/>
    <property type="gene ID" value="ENSMSIG00000018811.1"/>
</dbReference>
<keyword evidence="3" id="KW-1185">Reference proteome</keyword>
<evidence type="ECO:0000259" key="1">
    <source>
        <dbReference type="Pfam" id="PF20750"/>
    </source>
</evidence>